<evidence type="ECO:0000313" key="6">
    <source>
        <dbReference type="Proteomes" id="UP000510869"/>
    </source>
</evidence>
<dbReference type="InterPro" id="IPR007050">
    <property type="entry name" value="HTH_bacterioopsin"/>
</dbReference>
<dbReference type="Pfam" id="PF08447">
    <property type="entry name" value="PAS_3"/>
    <property type="match status" value="1"/>
</dbReference>
<keyword evidence="6" id="KW-1185">Reference proteome</keyword>
<dbReference type="PROSITE" id="PS50112">
    <property type="entry name" value="PAS"/>
    <property type="match status" value="1"/>
</dbReference>
<dbReference type="Pfam" id="PF15915">
    <property type="entry name" value="BAT"/>
    <property type="match status" value="1"/>
</dbReference>
<sequence length="1104" mass="118974">MSDTATTAVGDVPCVLVVGDADAADDAMETLAARFEGASLLRERTLEGARERLADREVHCLVCPFSPATDGRSGSADSLLERLAAGSDERPIVAVTDSEDADHALAAGASDVVDRDESPTVLTARVRNAAERARLRLAAADSDRRHWSILESAAAVVWVLDADGDIEYATPAVESRMGFTPAELERTAIRRLVHPDDRETVLETLATVTDAPVGTTDRVSPRLGHADGTWHVSELTLTNRLADPTVEGVVVTRTGGRSAADSTVPDGIRRGVDRLEDAFFTLGPRDELRYANDAAIALFTDVDTEASTDAATGPDTVTDTDPGIDPDTDEHSSDHPRLIGAVVWDLLPDELSEALYDRVRAAETTGSAETVRTTLPSIEGRLAVTVHPGDDGVSVHARERPADATASSDRDRLALLESVVDALDDGIAVLEGTTIRLVNSALLELADADALVGRELEDVFAADLAATVRERARSPVIRWMEPVSGMLATDAAPPVEVFVAPLTDPDRTLCVVRDRRGSRGAALSSIRRTLDTLRRAETASAVRNAATDAVREFAAADVAVWYRADDDWLRPATVAMADHIGDHRSIELPPIDPDGSPLADTLENRETVTDPESEGVTVYERAELEDFLARAGLRAERVLAAPIADRGIVLATGMDPMTFDGSDSDPIEAVSDAASVALESLENADDLRACQHDRARLETVLERMERVWDAGQSLLAADTREAVERRLCEAIVSLAPLESGGSIELAWVGHADDGRKRVVPSTWAGRDGEFLESTTVPLATDADAPTGVAAATRELTVLDDLSIDGSEHATESQSWRRQLLERGFRSALSVTLTVDGVRHGTLTAYADRPSAFDERTRRVCHHLASIAGAVIAAIETKRALLADRITELEVVLRNDAEALSSVARGIGRRLDVQAIVPRSSGGSTVFCTVDGGDADAIHETVGALAAVDAVSIVDRGSGGTALEIGLREPTIARTIADHGGILRSVTPVDDRCRLVIELGEPVDVRSFLGLLERTYPGTELVARRKRDRSHRPVRPFDELRERLSERQRRTLEAAYYSGFFEWPREHTGEEVAESLGISQPTFSRHLRLAQRKLFALLFDEFESD</sequence>
<evidence type="ECO:0000256" key="3">
    <source>
        <dbReference type="SAM" id="MobiDB-lite"/>
    </source>
</evidence>
<dbReference type="InterPro" id="IPR029016">
    <property type="entry name" value="GAF-like_dom_sf"/>
</dbReference>
<dbReference type="Gene3D" id="3.30.450.20">
    <property type="entry name" value="PAS domain"/>
    <property type="match status" value="3"/>
</dbReference>
<dbReference type="Gene3D" id="3.30.450.40">
    <property type="match status" value="2"/>
</dbReference>
<dbReference type="Pfam" id="PF13188">
    <property type="entry name" value="PAS_8"/>
    <property type="match status" value="1"/>
</dbReference>
<dbReference type="InterPro" id="IPR013324">
    <property type="entry name" value="RNA_pol_sigma_r3/r4-like"/>
</dbReference>
<reference evidence="5 6" key="1">
    <citation type="submission" date="2020-07" db="EMBL/GenBank/DDBJ databases">
        <title>Natrinema (YPL30) sp. nov. and Haloterrigena xxxxxx (YPL8) sp. nov., isolated from a salt mine.</title>
        <authorList>
            <person name="Cui H."/>
        </authorList>
    </citation>
    <scope>NUCLEOTIDE SEQUENCE [LARGE SCALE GENOMIC DNA]</scope>
    <source>
        <strain evidence="5 6">YPL13</strain>
    </source>
</reference>
<keyword evidence="1" id="KW-0805">Transcription regulation</keyword>
<feature type="compositionally biased region" description="Low complexity" evidence="3">
    <location>
        <begin position="308"/>
        <end position="321"/>
    </location>
</feature>
<dbReference type="InterPro" id="IPR031803">
    <property type="entry name" value="BAT_GAF/HTH-assoc"/>
</dbReference>
<accession>A0A7D6CR94</accession>
<dbReference type="CDD" id="cd00130">
    <property type="entry name" value="PAS"/>
    <property type="match status" value="1"/>
</dbReference>
<dbReference type="Pfam" id="PF13185">
    <property type="entry name" value="GAF_2"/>
    <property type="match status" value="1"/>
</dbReference>
<proteinExistence type="predicted"/>
<evidence type="ECO:0000313" key="5">
    <source>
        <dbReference type="EMBL" id="QLK26749.1"/>
    </source>
</evidence>
<dbReference type="InterPro" id="IPR036388">
    <property type="entry name" value="WH-like_DNA-bd_sf"/>
</dbReference>
<feature type="region of interest" description="Disordered" evidence="3">
    <location>
        <begin position="306"/>
        <end position="335"/>
    </location>
</feature>
<dbReference type="GeneID" id="56142295"/>
<dbReference type="Pfam" id="PF04967">
    <property type="entry name" value="HTH_10"/>
    <property type="match status" value="1"/>
</dbReference>
<dbReference type="InterPro" id="IPR035965">
    <property type="entry name" value="PAS-like_dom_sf"/>
</dbReference>
<evidence type="ECO:0000256" key="2">
    <source>
        <dbReference type="ARBA" id="ARBA00023163"/>
    </source>
</evidence>
<dbReference type="SMART" id="SM00091">
    <property type="entry name" value="PAS"/>
    <property type="match status" value="2"/>
</dbReference>
<feature type="domain" description="PAS" evidence="4">
    <location>
        <begin position="142"/>
        <end position="212"/>
    </location>
</feature>
<dbReference type="SUPFAM" id="SSF88659">
    <property type="entry name" value="Sigma3 and sigma4 domains of RNA polymerase sigma factors"/>
    <property type="match status" value="1"/>
</dbReference>
<dbReference type="KEGG" id="nay:HYG81_03780"/>
<evidence type="ECO:0000256" key="1">
    <source>
        <dbReference type="ARBA" id="ARBA00023015"/>
    </source>
</evidence>
<dbReference type="SUPFAM" id="SSF55781">
    <property type="entry name" value="GAF domain-like"/>
    <property type="match status" value="2"/>
</dbReference>
<dbReference type="SUPFAM" id="SSF55785">
    <property type="entry name" value="PYP-like sensor domain (PAS domain)"/>
    <property type="match status" value="1"/>
</dbReference>
<dbReference type="InterPro" id="IPR003018">
    <property type="entry name" value="GAF"/>
</dbReference>
<organism evidence="5 6">
    <name type="scientific">Natrinema zhouii</name>
    <dbReference type="NCBI Taxonomy" id="1710539"/>
    <lineage>
        <taxon>Archaea</taxon>
        <taxon>Methanobacteriati</taxon>
        <taxon>Methanobacteriota</taxon>
        <taxon>Stenosarchaea group</taxon>
        <taxon>Halobacteria</taxon>
        <taxon>Halobacteriales</taxon>
        <taxon>Natrialbaceae</taxon>
        <taxon>Natrinema</taxon>
    </lineage>
</organism>
<protein>
    <submittedName>
        <fullName evidence="5">Helix-turn-helix domain-containing protein</fullName>
    </submittedName>
</protein>
<dbReference type="InterPro" id="IPR000014">
    <property type="entry name" value="PAS"/>
</dbReference>
<evidence type="ECO:0000259" key="4">
    <source>
        <dbReference type="PROSITE" id="PS50112"/>
    </source>
</evidence>
<keyword evidence="2" id="KW-0804">Transcription</keyword>
<dbReference type="NCBIfam" id="TIGR00229">
    <property type="entry name" value="sensory_box"/>
    <property type="match status" value="1"/>
</dbReference>
<gene>
    <name evidence="5" type="ORF">HYG81_03780</name>
</gene>
<dbReference type="Proteomes" id="UP000510869">
    <property type="component" value="Chromosome"/>
</dbReference>
<dbReference type="RefSeq" id="WP_180841920.1">
    <property type="nucleotide sequence ID" value="NZ_CP059154.1"/>
</dbReference>
<dbReference type="OrthoDB" id="186758at2157"/>
<name>A0A7D6CR94_9EURY</name>
<dbReference type="PANTHER" id="PTHR34236">
    <property type="entry name" value="DIMETHYL SULFOXIDE REDUCTASE TRANSCRIPTIONAL ACTIVATOR"/>
    <property type="match status" value="1"/>
</dbReference>
<dbReference type="AlphaFoldDB" id="A0A7D6CR94"/>
<dbReference type="Gene3D" id="1.10.10.10">
    <property type="entry name" value="Winged helix-like DNA-binding domain superfamily/Winged helix DNA-binding domain"/>
    <property type="match status" value="1"/>
</dbReference>
<dbReference type="PANTHER" id="PTHR34236:SF1">
    <property type="entry name" value="DIMETHYL SULFOXIDE REDUCTASE TRANSCRIPTIONAL ACTIVATOR"/>
    <property type="match status" value="1"/>
</dbReference>
<dbReference type="InterPro" id="IPR013655">
    <property type="entry name" value="PAS_fold_3"/>
</dbReference>
<dbReference type="EMBL" id="CP059154">
    <property type="protein sequence ID" value="QLK26749.1"/>
    <property type="molecule type" value="Genomic_DNA"/>
</dbReference>